<evidence type="ECO:0000313" key="3">
    <source>
        <dbReference type="Proteomes" id="UP000294835"/>
    </source>
</evidence>
<dbReference type="Gene3D" id="1.10.1200.10">
    <property type="entry name" value="ACP-like"/>
    <property type="match status" value="1"/>
</dbReference>
<keyword evidence="3" id="KW-1185">Reference proteome</keyword>
<proteinExistence type="predicted"/>
<dbReference type="InterPro" id="IPR036736">
    <property type="entry name" value="ACP-like_sf"/>
</dbReference>
<dbReference type="RefSeq" id="WP_132465826.1">
    <property type="nucleotide sequence ID" value="NZ_SLXP01000018.1"/>
</dbReference>
<feature type="domain" description="Carrier" evidence="1">
    <location>
        <begin position="1"/>
        <end position="80"/>
    </location>
</feature>
<dbReference type="SUPFAM" id="SSF47336">
    <property type="entry name" value="ACP-like"/>
    <property type="match status" value="1"/>
</dbReference>
<dbReference type="OrthoDB" id="9810922at2"/>
<dbReference type="InterPro" id="IPR009081">
    <property type="entry name" value="PP-bd_ACP"/>
</dbReference>
<evidence type="ECO:0000259" key="1">
    <source>
        <dbReference type="PROSITE" id="PS50075"/>
    </source>
</evidence>
<dbReference type="Pfam" id="PF00550">
    <property type="entry name" value="PP-binding"/>
    <property type="match status" value="1"/>
</dbReference>
<sequence length="82" mass="8836">MTEDEIRAAHLAALTDVAPDLSADDIGPDDHLQDDLELDSMDVLNLVAALHKATGVDIPEADYPQIATLRLAVPYLARRMAA</sequence>
<protein>
    <submittedName>
        <fullName evidence="2">Acyl carrier protein</fullName>
    </submittedName>
</protein>
<evidence type="ECO:0000313" key="2">
    <source>
        <dbReference type="EMBL" id="TCP38732.1"/>
    </source>
</evidence>
<accession>A0A4R2PS41</accession>
<comment type="caution">
    <text evidence="2">The sequence shown here is derived from an EMBL/GenBank/DDBJ whole genome shotgun (WGS) entry which is preliminary data.</text>
</comment>
<dbReference type="EMBL" id="SLXP01000018">
    <property type="protein sequence ID" value="TCP38732.1"/>
    <property type="molecule type" value="Genomic_DNA"/>
</dbReference>
<gene>
    <name evidence="2" type="ORF">EV662_11833</name>
</gene>
<dbReference type="AlphaFoldDB" id="A0A4R2PS41"/>
<name>A0A4R2PS41_9RHOB</name>
<dbReference type="PROSITE" id="PS50075">
    <property type="entry name" value="CARRIER"/>
    <property type="match status" value="1"/>
</dbReference>
<dbReference type="Proteomes" id="UP000294835">
    <property type="component" value="Unassembled WGS sequence"/>
</dbReference>
<reference evidence="2 3" key="1">
    <citation type="submission" date="2019-03" db="EMBL/GenBank/DDBJ databases">
        <title>Genomic Encyclopedia of Type Strains, Phase IV (KMG-IV): sequencing the most valuable type-strain genomes for metagenomic binning, comparative biology and taxonomic classification.</title>
        <authorList>
            <person name="Goeker M."/>
        </authorList>
    </citation>
    <scope>NUCLEOTIDE SEQUENCE [LARGE SCALE GENOMIC DNA]</scope>
    <source>
        <strain evidence="2 3">DSM 18063</strain>
    </source>
</reference>
<organism evidence="2 3">
    <name type="scientific">Rhodovulum marinum</name>
    <dbReference type="NCBI Taxonomy" id="320662"/>
    <lineage>
        <taxon>Bacteria</taxon>
        <taxon>Pseudomonadati</taxon>
        <taxon>Pseudomonadota</taxon>
        <taxon>Alphaproteobacteria</taxon>
        <taxon>Rhodobacterales</taxon>
        <taxon>Paracoccaceae</taxon>
        <taxon>Rhodovulum</taxon>
    </lineage>
</organism>